<accession>A0A2W0H3R8</accession>
<organism evidence="1 2">
    <name type="scientific">Alteribacter lacisalsi</name>
    <dbReference type="NCBI Taxonomy" id="2045244"/>
    <lineage>
        <taxon>Bacteria</taxon>
        <taxon>Bacillati</taxon>
        <taxon>Bacillota</taxon>
        <taxon>Bacilli</taxon>
        <taxon>Bacillales</taxon>
        <taxon>Bacillaceae</taxon>
        <taxon>Alteribacter</taxon>
    </lineage>
</organism>
<dbReference type="OrthoDB" id="2452890at2"/>
<evidence type="ECO:0008006" key="3">
    <source>
        <dbReference type="Google" id="ProtNLM"/>
    </source>
</evidence>
<gene>
    <name evidence="1" type="ORF">CR205_12195</name>
</gene>
<dbReference type="RefSeq" id="WP_110520199.1">
    <property type="nucleotide sequence ID" value="NZ_PDOF01000002.1"/>
</dbReference>
<name>A0A2W0H3R8_9BACI</name>
<proteinExistence type="predicted"/>
<sequence length="73" mass="8283">MGTYIVDRVENHILAYFLPVDAEGTAFSLPVDRLPVQVKQGDTVELEIANGDVTSARIVERYRVPRKKRRPES</sequence>
<dbReference type="AlphaFoldDB" id="A0A2W0H3R8"/>
<dbReference type="Proteomes" id="UP000248066">
    <property type="component" value="Unassembled WGS sequence"/>
</dbReference>
<evidence type="ECO:0000313" key="2">
    <source>
        <dbReference type="Proteomes" id="UP000248066"/>
    </source>
</evidence>
<keyword evidence="2" id="KW-1185">Reference proteome</keyword>
<reference evidence="1 2" key="1">
    <citation type="submission" date="2017-10" db="EMBL/GenBank/DDBJ databases">
        <title>Bacillus sp. nov., a halophilic bacterium isolated from a Yangshapao Lake.</title>
        <authorList>
            <person name="Wang H."/>
        </authorList>
    </citation>
    <scope>NUCLEOTIDE SEQUENCE [LARGE SCALE GENOMIC DNA]</scope>
    <source>
        <strain evidence="1 2">YSP-3</strain>
    </source>
</reference>
<comment type="caution">
    <text evidence="1">The sequence shown here is derived from an EMBL/GenBank/DDBJ whole genome shotgun (WGS) entry which is preliminary data.</text>
</comment>
<dbReference type="EMBL" id="PDOF01000002">
    <property type="protein sequence ID" value="PYZ96474.1"/>
    <property type="molecule type" value="Genomic_DNA"/>
</dbReference>
<evidence type="ECO:0000313" key="1">
    <source>
        <dbReference type="EMBL" id="PYZ96474.1"/>
    </source>
</evidence>
<protein>
    <recommendedName>
        <fullName evidence="3">DUF3006 domain-containing protein</fullName>
    </recommendedName>
</protein>